<evidence type="ECO:0000256" key="4">
    <source>
        <dbReference type="ARBA" id="ARBA00022679"/>
    </source>
</evidence>
<reference evidence="10 11" key="1">
    <citation type="submission" date="2021-12" db="EMBL/GenBank/DDBJ databases">
        <title>High titer production of polyol ester of fatty acids by Rhodotorula paludigena BS15 towards product separation-free biomass refinery.</title>
        <authorList>
            <person name="Mano J."/>
            <person name="Ono H."/>
            <person name="Tanaka T."/>
            <person name="Naito K."/>
            <person name="Sushida H."/>
            <person name="Ike M."/>
            <person name="Tokuyasu K."/>
            <person name="Kitaoka M."/>
        </authorList>
    </citation>
    <scope>NUCLEOTIDE SEQUENCE [LARGE SCALE GENOMIC DNA]</scope>
    <source>
        <strain evidence="10 11">BS15</strain>
    </source>
</reference>
<gene>
    <name evidence="10" type="ORF">Rhopal_006550-T1</name>
</gene>
<dbReference type="SMART" id="SM00387">
    <property type="entry name" value="HATPase_c"/>
    <property type="match status" value="2"/>
</dbReference>
<keyword evidence="3 6" id="KW-0597">Phosphoprotein</keyword>
<evidence type="ECO:0000259" key="9">
    <source>
        <dbReference type="PROSITE" id="PS50110"/>
    </source>
</evidence>
<dbReference type="PROSITE" id="PS50109">
    <property type="entry name" value="HIS_KIN"/>
    <property type="match status" value="2"/>
</dbReference>
<dbReference type="SMART" id="SM00388">
    <property type="entry name" value="HisKA"/>
    <property type="match status" value="2"/>
</dbReference>
<evidence type="ECO:0000256" key="6">
    <source>
        <dbReference type="PROSITE-ProRule" id="PRU00169"/>
    </source>
</evidence>
<dbReference type="EMBL" id="BQKY01000014">
    <property type="protein sequence ID" value="GJN93493.1"/>
    <property type="molecule type" value="Genomic_DNA"/>
</dbReference>
<evidence type="ECO:0000313" key="11">
    <source>
        <dbReference type="Proteomes" id="UP001342314"/>
    </source>
</evidence>
<dbReference type="PRINTS" id="PR00344">
    <property type="entry name" value="BCTRLSENSOR"/>
</dbReference>
<feature type="compositionally biased region" description="Low complexity" evidence="7">
    <location>
        <begin position="171"/>
        <end position="189"/>
    </location>
</feature>
<feature type="domain" description="Histidine kinase" evidence="8">
    <location>
        <begin position="1018"/>
        <end position="1239"/>
    </location>
</feature>
<dbReference type="SUPFAM" id="SSF55874">
    <property type="entry name" value="ATPase domain of HSP90 chaperone/DNA topoisomerase II/histidine kinase"/>
    <property type="match status" value="2"/>
</dbReference>
<comment type="caution">
    <text evidence="10">The sequence shown here is derived from an EMBL/GenBank/DDBJ whole genome shotgun (WGS) entry which is preliminary data.</text>
</comment>
<feature type="compositionally biased region" description="Low complexity" evidence="7">
    <location>
        <begin position="274"/>
        <end position="288"/>
    </location>
</feature>
<dbReference type="CDD" id="cd00130">
    <property type="entry name" value="PAS"/>
    <property type="match status" value="1"/>
</dbReference>
<dbReference type="GO" id="GO:0009927">
    <property type="term" value="F:histidine phosphotransfer kinase activity"/>
    <property type="evidence" value="ECO:0007669"/>
    <property type="project" value="TreeGrafter"/>
</dbReference>
<feature type="region of interest" description="Disordered" evidence="7">
    <location>
        <begin position="427"/>
        <end position="446"/>
    </location>
</feature>
<dbReference type="GO" id="GO:0000155">
    <property type="term" value="F:phosphorelay sensor kinase activity"/>
    <property type="evidence" value="ECO:0007669"/>
    <property type="project" value="InterPro"/>
</dbReference>
<name>A0AAV5GTF1_9BASI</name>
<dbReference type="Gene3D" id="3.30.450.20">
    <property type="entry name" value="PAS domain"/>
    <property type="match status" value="2"/>
</dbReference>
<dbReference type="SMART" id="SM00448">
    <property type="entry name" value="REC"/>
    <property type="match status" value="2"/>
</dbReference>
<dbReference type="InterPro" id="IPR036890">
    <property type="entry name" value="HATPase_C_sf"/>
</dbReference>
<proteinExistence type="predicted"/>
<comment type="catalytic activity">
    <reaction evidence="1">
        <text>ATP + protein L-histidine = ADP + protein N-phospho-L-histidine.</text>
        <dbReference type="EC" id="2.7.13.3"/>
    </reaction>
</comment>
<dbReference type="InterPro" id="IPR036097">
    <property type="entry name" value="HisK_dim/P_sf"/>
</dbReference>
<feature type="compositionally biased region" description="Polar residues" evidence="7">
    <location>
        <begin position="104"/>
        <end position="115"/>
    </location>
</feature>
<dbReference type="CDD" id="cd17546">
    <property type="entry name" value="REC_hyHK_CKI1_RcsC-like"/>
    <property type="match status" value="1"/>
</dbReference>
<keyword evidence="4" id="KW-0808">Transferase</keyword>
<dbReference type="InterPro" id="IPR005467">
    <property type="entry name" value="His_kinase_dom"/>
</dbReference>
<dbReference type="FunFam" id="3.40.50.2300:FF:000307">
    <property type="entry name" value="Receptor-like histidine kinase BpdS"/>
    <property type="match status" value="1"/>
</dbReference>
<dbReference type="Gene3D" id="3.40.50.2300">
    <property type="match status" value="2"/>
</dbReference>
<evidence type="ECO:0000256" key="5">
    <source>
        <dbReference type="ARBA" id="ARBA00022777"/>
    </source>
</evidence>
<dbReference type="GO" id="GO:0005886">
    <property type="term" value="C:plasma membrane"/>
    <property type="evidence" value="ECO:0007669"/>
    <property type="project" value="TreeGrafter"/>
</dbReference>
<feature type="compositionally biased region" description="Low complexity" evidence="7">
    <location>
        <begin position="841"/>
        <end position="854"/>
    </location>
</feature>
<feature type="modified residue" description="4-aspartylphosphate" evidence="6">
    <location>
        <position position="1381"/>
    </location>
</feature>
<dbReference type="CDD" id="cd00082">
    <property type="entry name" value="HisKA"/>
    <property type="match status" value="1"/>
</dbReference>
<feature type="region of interest" description="Disordered" evidence="7">
    <location>
        <begin position="1922"/>
        <end position="1946"/>
    </location>
</feature>
<evidence type="ECO:0000313" key="10">
    <source>
        <dbReference type="EMBL" id="GJN93493.1"/>
    </source>
</evidence>
<dbReference type="SUPFAM" id="SSF47384">
    <property type="entry name" value="Homodimeric domain of signal transducing histidine kinase"/>
    <property type="match status" value="2"/>
</dbReference>
<dbReference type="FunFam" id="1.10.287.130:FF:000045">
    <property type="entry name" value="Two-component system sensor histidine kinase/response regulator"/>
    <property type="match status" value="1"/>
</dbReference>
<feature type="region of interest" description="Disordered" evidence="7">
    <location>
        <begin position="1287"/>
        <end position="1317"/>
    </location>
</feature>
<dbReference type="InterPro" id="IPR004358">
    <property type="entry name" value="Sig_transdc_His_kin-like_C"/>
</dbReference>
<feature type="region of interest" description="Disordered" evidence="7">
    <location>
        <begin position="261"/>
        <end position="332"/>
    </location>
</feature>
<dbReference type="EC" id="2.7.13.3" evidence="2"/>
<sequence>MAARASSVASSGSAASTSHPAPSAPPPSAGVDALAQLPLLSFLTASPGPALVLPLSPLAGALRSRQLASPLKTPLWTAHAPEARRQPDAARGTGKPAEKRSRTGDSATRASSTSRDPGHDVVRGIEGLNVKTPLGTTKATSSSTGGDYFSLVAPDDDGAQHDGNRSMQPGVPSSAVPSSSASSSSASSSDTLLASTPIEGTSTPLTPVDEAESDDDILIDTPTATSGVPWQSDPIAALGSSLTALSPVFRNEAWRRLEHATRRNSSARAIRNVGSARSGGAATSSRSSLARHGKRRRSSADGADDALMGGLPAVPASDGALSGGRSTTPLGTVKEEDCNMETEDEGSGFETDATDDVEEDGNWRAAYAFLTPDDQVHLLGFLLDLIEDLDIGGISSSVPRSSAPYMSPSAVSPTSTPAVVETPRWSSAYDSTTPTSSSPAHQDGIRANFSLSPSAKTARGSSAPPDTRQLVQTCRLDDYVISATVVPMDGATRGSAHGFVILSMAPPAPPVTAVHTWPPRSSHRGSTPSSTSGTAPAPPTAAKAAELGQIYQPPSAETSTKQPSLALSLPGVPPAGPLLATEDPWVRSLGDSEMGRRIRRHAWHETPLGPISGWQPELKVMVASILASPFRECILWGQDMILIYNDHYIETAGDKHPELLGLPAREGWKEIWDGLNAVAQRSLAGETCYFHEHFLAMERIGFAEETYHTFSYAPFYDSTGNVLGILNLSIEATATVVAARRLATTRDLVQMTSLARTVEDFAETALKAFANNPYDLPFVQLFTVEEVNNKPSRREVRLGYDRSTRTIIKLTNRGSTGIPQDHPFHVQEALVDVTPPMSRQSSSSASTSTGTGSTATAMDLRERLDVASMLSPATAVGSPATSSASNASTASATGHTSAVPPQWAWPFEEACLKRDAILVEDLGPLAESLDRSRGWSYPARQAVVIPIFVEIGQTIPSAVVVFGINAMSRYTSLMEVFFNLVARHVAIGLFAVLAAEQDRHRADELMKLDRAKTSFFSSVSHELRTPLTLILGPLEDLLTGAERHKLDRDQREKLVLVQRHANRLLTLVNKLLDFSSIEGGRMSFKFRPVQIGPLTRDIAVLFRDAIERTGITYTVQCDDDPSDCLPIYLSPDLWEKIVLNLISNALKYSLQGHIKVTLRSTRAEAVFSVSDTGIGIPQTELGKIFDRFHRIEANSRMATGTGIGLALTLELVKLIGGQLEVESELGKGSTFTIRLQRGHTHLPIEQVDHTPEDTTLVAQFQNRNLAVVDEAASWRYNAEAPDTLDLVPLSSSSSVTSGTDSSDHGASSGSNSGSGSGEDYLGSADVLSLKNRTIVLVDDSRDLRTYIASLLSRNFTVVQFGDPREALEYINKTPPSLVLTDAMMPYITGMELTTALRRNPRTALIPIIMVSAQAGNEARAEALEGGVDDYLVKPFQARELLARVRVHLQLGLMRIELEKRVDERTRALIESEARNRGLAERYSMLSTVSPVGVVQIDAKGEPIFCNPRWFEITGMSLGRPLAEWVDQIVPEDLRKVEYAWKAATGGTTTEAAERQFCFKNGRWAQLEIRASAEVGLPDGYVGALTDITRQKELEMLHIREVEQRALDAEENRRNTEMFLDMSSHELRNPLSGVWQNAEVVSASLEKYVDLLDSLRQGREVSPKVFDSLYNEMLENVEAVESIILCASHQGRIADDILNVSKLNMGLLSINLAPTHIYAAVQEVVKTFEAQSHQQQIQLSIERGDSLAALSVDWIVADSGRIKQILFNFVGNALKYTADSTQKRIVIHIEVYNGPPPTTEDAMRIAAPNQSFELPANCVWCVIGVQDSGRGLSPEQLKLLFARFSQANPKSDQYGGSGLGLYVSKKLVELHSGFIEVRTGLGVGSTFSFAIPAQRISPPSSPVSTPAVSALGMLPAARSSRRPSTAAALEAAAEPAADTEMASSTPPPVEPQVIRILVVEDNLINQRVLLRQLKTAGYEVTVANHGREALDILVKDAELSDGGQEPHISAVLMDLQMPVMGGLEAIKELRQRERSGEFRRRYPVCAVTGNARDAQQAECLEAGFDDVATKPYKINDVLGKITKMTGLPPPQRK</sequence>
<dbReference type="NCBIfam" id="TIGR00229">
    <property type="entry name" value="sensory_box"/>
    <property type="match status" value="1"/>
</dbReference>
<feature type="region of interest" description="Disordered" evidence="7">
    <location>
        <begin position="1"/>
        <end position="31"/>
    </location>
</feature>
<dbReference type="InterPro" id="IPR011006">
    <property type="entry name" value="CheY-like_superfamily"/>
</dbReference>
<keyword evidence="11" id="KW-1185">Reference proteome</keyword>
<feature type="domain" description="Response regulatory" evidence="9">
    <location>
        <begin position="1954"/>
        <end position="2084"/>
    </location>
</feature>
<dbReference type="Pfam" id="PF02518">
    <property type="entry name" value="HATPase_c"/>
    <property type="match status" value="2"/>
</dbReference>
<feature type="compositionally biased region" description="Low complexity" evidence="7">
    <location>
        <begin position="880"/>
        <end position="898"/>
    </location>
</feature>
<feature type="compositionally biased region" description="Low complexity" evidence="7">
    <location>
        <begin position="135"/>
        <end position="146"/>
    </location>
</feature>
<feature type="domain" description="Response regulatory" evidence="9">
    <location>
        <begin position="1333"/>
        <end position="1448"/>
    </location>
</feature>
<feature type="compositionally biased region" description="Low complexity" evidence="7">
    <location>
        <begin position="1"/>
        <end position="21"/>
    </location>
</feature>
<feature type="compositionally biased region" description="Polar residues" evidence="7">
    <location>
        <begin position="427"/>
        <end position="440"/>
    </location>
</feature>
<keyword evidence="5" id="KW-0418">Kinase</keyword>
<feature type="domain" description="Histidine kinase" evidence="8">
    <location>
        <begin position="1621"/>
        <end position="1894"/>
    </location>
</feature>
<feature type="region of interest" description="Disordered" evidence="7">
    <location>
        <begin position="875"/>
        <end position="899"/>
    </location>
</feature>
<dbReference type="InterPro" id="IPR001789">
    <property type="entry name" value="Sig_transdc_resp-reg_receiver"/>
</dbReference>
<dbReference type="PANTHER" id="PTHR43047:SF66">
    <property type="entry name" value="HISKA"/>
    <property type="match status" value="1"/>
</dbReference>
<organism evidence="10 11">
    <name type="scientific">Rhodotorula paludigena</name>
    <dbReference type="NCBI Taxonomy" id="86838"/>
    <lineage>
        <taxon>Eukaryota</taxon>
        <taxon>Fungi</taxon>
        <taxon>Dikarya</taxon>
        <taxon>Basidiomycota</taxon>
        <taxon>Pucciniomycotina</taxon>
        <taxon>Microbotryomycetes</taxon>
        <taxon>Sporidiobolales</taxon>
        <taxon>Sporidiobolaceae</taxon>
        <taxon>Rhodotorula</taxon>
    </lineage>
</organism>
<dbReference type="SUPFAM" id="SSF55785">
    <property type="entry name" value="PYP-like sensor domain (PAS domain)"/>
    <property type="match status" value="1"/>
</dbReference>
<dbReference type="InterPro" id="IPR035965">
    <property type="entry name" value="PAS-like_dom_sf"/>
</dbReference>
<dbReference type="PANTHER" id="PTHR43047">
    <property type="entry name" value="TWO-COMPONENT HISTIDINE PROTEIN KINASE"/>
    <property type="match status" value="1"/>
</dbReference>
<dbReference type="InterPro" id="IPR000014">
    <property type="entry name" value="PAS"/>
</dbReference>
<feature type="compositionally biased region" description="Low complexity" evidence="7">
    <location>
        <begin position="1922"/>
        <end position="1941"/>
    </location>
</feature>
<evidence type="ECO:0000256" key="2">
    <source>
        <dbReference type="ARBA" id="ARBA00012438"/>
    </source>
</evidence>
<dbReference type="Pfam" id="PF00512">
    <property type="entry name" value="HisKA"/>
    <property type="match status" value="1"/>
</dbReference>
<protein>
    <recommendedName>
        <fullName evidence="2">histidine kinase</fullName>
        <ecNumber evidence="2">2.7.13.3</ecNumber>
    </recommendedName>
</protein>
<dbReference type="Pfam" id="PF00072">
    <property type="entry name" value="Response_reg"/>
    <property type="match status" value="2"/>
</dbReference>
<feature type="region of interest" description="Disordered" evidence="7">
    <location>
        <begin position="835"/>
        <end position="854"/>
    </location>
</feature>
<dbReference type="InterPro" id="IPR003661">
    <property type="entry name" value="HisK_dim/P_dom"/>
</dbReference>
<evidence type="ECO:0000256" key="1">
    <source>
        <dbReference type="ARBA" id="ARBA00000085"/>
    </source>
</evidence>
<dbReference type="InterPro" id="IPR003594">
    <property type="entry name" value="HATPase_dom"/>
</dbReference>
<accession>A0AAV5GTF1</accession>
<dbReference type="SUPFAM" id="SSF52172">
    <property type="entry name" value="CheY-like"/>
    <property type="match status" value="2"/>
</dbReference>
<dbReference type="Proteomes" id="UP001342314">
    <property type="component" value="Unassembled WGS sequence"/>
</dbReference>
<feature type="region of interest" description="Disordered" evidence="7">
    <location>
        <begin position="516"/>
        <end position="543"/>
    </location>
</feature>
<dbReference type="PROSITE" id="PS50110">
    <property type="entry name" value="RESPONSE_REGULATORY"/>
    <property type="match status" value="2"/>
</dbReference>
<feature type="modified residue" description="4-aspartylphosphate" evidence="6">
    <location>
        <position position="2013"/>
    </location>
</feature>
<feature type="compositionally biased region" description="Low complexity" evidence="7">
    <location>
        <begin position="1287"/>
        <end position="1313"/>
    </location>
</feature>
<feature type="region of interest" description="Disordered" evidence="7">
    <location>
        <begin position="70"/>
        <end position="212"/>
    </location>
</feature>
<evidence type="ECO:0000256" key="7">
    <source>
        <dbReference type="SAM" id="MobiDB-lite"/>
    </source>
</evidence>
<evidence type="ECO:0000256" key="3">
    <source>
        <dbReference type="ARBA" id="ARBA00022553"/>
    </source>
</evidence>
<evidence type="ECO:0000259" key="8">
    <source>
        <dbReference type="PROSITE" id="PS50109"/>
    </source>
</evidence>
<dbReference type="Gene3D" id="1.10.287.130">
    <property type="match status" value="2"/>
</dbReference>
<feature type="compositionally biased region" description="Polar residues" evidence="7">
    <location>
        <begin position="190"/>
        <end position="205"/>
    </location>
</feature>
<dbReference type="Gene3D" id="3.30.565.10">
    <property type="entry name" value="Histidine kinase-like ATPase, C-terminal domain"/>
    <property type="match status" value="2"/>
</dbReference>